<dbReference type="AlphaFoldDB" id="A0A9P6DHE5"/>
<keyword evidence="1" id="KW-0732">Signal</keyword>
<dbReference type="OrthoDB" id="3361196at2759"/>
<reference evidence="2" key="1">
    <citation type="submission" date="2020-11" db="EMBL/GenBank/DDBJ databases">
        <authorList>
            <consortium name="DOE Joint Genome Institute"/>
            <person name="Ahrendt S."/>
            <person name="Riley R."/>
            <person name="Andreopoulos W."/>
            <person name="Labutti K."/>
            <person name="Pangilinan J."/>
            <person name="Ruiz-Duenas F.J."/>
            <person name="Barrasa J.M."/>
            <person name="Sanchez-Garcia M."/>
            <person name="Camarero S."/>
            <person name="Miyauchi S."/>
            <person name="Serrano A."/>
            <person name="Linde D."/>
            <person name="Babiker R."/>
            <person name="Drula E."/>
            <person name="Ayuso-Fernandez I."/>
            <person name="Pacheco R."/>
            <person name="Padilla G."/>
            <person name="Ferreira P."/>
            <person name="Barriuso J."/>
            <person name="Kellner H."/>
            <person name="Castanera R."/>
            <person name="Alfaro M."/>
            <person name="Ramirez L."/>
            <person name="Pisabarro A.G."/>
            <person name="Kuo A."/>
            <person name="Tritt A."/>
            <person name="Lipzen A."/>
            <person name="He G."/>
            <person name="Yan M."/>
            <person name="Ng V."/>
            <person name="Cullen D."/>
            <person name="Martin F."/>
            <person name="Rosso M.-N."/>
            <person name="Henrissat B."/>
            <person name="Hibbett D."/>
            <person name="Martinez A.T."/>
            <person name="Grigoriev I.V."/>
        </authorList>
    </citation>
    <scope>NUCLEOTIDE SEQUENCE</scope>
    <source>
        <strain evidence="2">ATCC 90797</strain>
    </source>
</reference>
<gene>
    <name evidence="2" type="ORF">BDN71DRAFT_1387711</name>
</gene>
<comment type="caution">
    <text evidence="2">The sequence shown here is derived from an EMBL/GenBank/DDBJ whole genome shotgun (WGS) entry which is preliminary data.</text>
</comment>
<keyword evidence="3" id="KW-1185">Reference proteome</keyword>
<protein>
    <submittedName>
        <fullName evidence="2">Uncharacterized protein</fullName>
    </submittedName>
</protein>
<evidence type="ECO:0000313" key="3">
    <source>
        <dbReference type="Proteomes" id="UP000807025"/>
    </source>
</evidence>
<name>A0A9P6DHE5_PLEER</name>
<proteinExistence type="predicted"/>
<feature type="chain" id="PRO_5040318950" evidence="1">
    <location>
        <begin position="21"/>
        <end position="181"/>
    </location>
</feature>
<evidence type="ECO:0000256" key="1">
    <source>
        <dbReference type="SAM" id="SignalP"/>
    </source>
</evidence>
<accession>A0A9P6DHE5</accession>
<dbReference type="EMBL" id="MU154544">
    <property type="protein sequence ID" value="KAF9497333.1"/>
    <property type="molecule type" value="Genomic_DNA"/>
</dbReference>
<feature type="signal peptide" evidence="1">
    <location>
        <begin position="1"/>
        <end position="20"/>
    </location>
</feature>
<organism evidence="2 3">
    <name type="scientific">Pleurotus eryngii</name>
    <name type="common">Boletus of the steppes</name>
    <dbReference type="NCBI Taxonomy" id="5323"/>
    <lineage>
        <taxon>Eukaryota</taxon>
        <taxon>Fungi</taxon>
        <taxon>Dikarya</taxon>
        <taxon>Basidiomycota</taxon>
        <taxon>Agaricomycotina</taxon>
        <taxon>Agaricomycetes</taxon>
        <taxon>Agaricomycetidae</taxon>
        <taxon>Agaricales</taxon>
        <taxon>Pleurotineae</taxon>
        <taxon>Pleurotaceae</taxon>
        <taxon>Pleurotus</taxon>
    </lineage>
</organism>
<evidence type="ECO:0000313" key="2">
    <source>
        <dbReference type="EMBL" id="KAF9497333.1"/>
    </source>
</evidence>
<sequence length="181" mass="19294">MNALLFATLLLSFFHSFALAAPRTLGSTSLHRRTDPFFPEEPPSCPKCAQDYPSINSCAQAAPVLANFTNIIFNPGAFIDVIKCACADTFQAAFPQCVDCFIRTNQTDVLDAPDLPSVLDGMRTICGMSSSILGNVSGANGELTSTSSTPTPTAVPSNRAIESYLVNLLYVLPMLLGLLVL</sequence>
<dbReference type="Proteomes" id="UP000807025">
    <property type="component" value="Unassembled WGS sequence"/>
</dbReference>